<keyword evidence="2" id="KW-1185">Reference proteome</keyword>
<organism evidence="1 2">
    <name type="scientific">Vespula germanica</name>
    <name type="common">German yellow jacket</name>
    <name type="synonym">Paravespula germanica</name>
    <dbReference type="NCBI Taxonomy" id="30212"/>
    <lineage>
        <taxon>Eukaryota</taxon>
        <taxon>Metazoa</taxon>
        <taxon>Ecdysozoa</taxon>
        <taxon>Arthropoda</taxon>
        <taxon>Hexapoda</taxon>
        <taxon>Insecta</taxon>
        <taxon>Pterygota</taxon>
        <taxon>Neoptera</taxon>
        <taxon>Endopterygota</taxon>
        <taxon>Hymenoptera</taxon>
        <taxon>Apocrita</taxon>
        <taxon>Aculeata</taxon>
        <taxon>Vespoidea</taxon>
        <taxon>Vespidae</taxon>
        <taxon>Vespinae</taxon>
        <taxon>Vespula</taxon>
    </lineage>
</organism>
<dbReference type="Proteomes" id="UP000617340">
    <property type="component" value="Unassembled WGS sequence"/>
</dbReference>
<dbReference type="EMBL" id="JACSDZ010000019">
    <property type="protein sequence ID" value="KAF7383138.1"/>
    <property type="molecule type" value="Genomic_DNA"/>
</dbReference>
<proteinExistence type="predicted"/>
<gene>
    <name evidence="1" type="ORF">HZH68_014987</name>
</gene>
<reference evidence="1" key="1">
    <citation type="journal article" date="2020" name="G3 (Bethesda)">
        <title>High-Quality Assemblies for Three Invasive Social Wasps from the &lt;i&gt;Vespula&lt;/i&gt; Genus.</title>
        <authorList>
            <person name="Harrop T.W.R."/>
            <person name="Guhlin J."/>
            <person name="McLaughlin G.M."/>
            <person name="Permina E."/>
            <person name="Stockwell P."/>
            <person name="Gilligan J."/>
            <person name="Le Lec M.F."/>
            <person name="Gruber M.A.M."/>
            <person name="Quinn O."/>
            <person name="Lovegrove M."/>
            <person name="Duncan E.J."/>
            <person name="Remnant E.J."/>
            <person name="Van Eeckhoven J."/>
            <person name="Graham B."/>
            <person name="Knapp R.A."/>
            <person name="Langford K.W."/>
            <person name="Kronenberg Z."/>
            <person name="Press M.O."/>
            <person name="Eacker S.M."/>
            <person name="Wilson-Rankin E.E."/>
            <person name="Purcell J."/>
            <person name="Lester P.J."/>
            <person name="Dearden P.K."/>
        </authorList>
    </citation>
    <scope>NUCLEOTIDE SEQUENCE</scope>
    <source>
        <strain evidence="1">Linc-1</strain>
    </source>
</reference>
<comment type="caution">
    <text evidence="1">The sequence shown here is derived from an EMBL/GenBank/DDBJ whole genome shotgun (WGS) entry which is preliminary data.</text>
</comment>
<evidence type="ECO:0000313" key="1">
    <source>
        <dbReference type="EMBL" id="KAF7383138.1"/>
    </source>
</evidence>
<accession>A0A834J7H9</accession>
<protein>
    <submittedName>
        <fullName evidence="1">Uncharacterized protein</fullName>
    </submittedName>
</protein>
<dbReference type="AlphaFoldDB" id="A0A834J7H9"/>
<sequence length="130" mass="15173">MSLVVVEYSDERQRMSTMDSTHCPTNHGHHIRAICEIFTHYTHCSKNWAFYTVSSHFTKRPLAISRIENYESKENNKDLSSTINTSELIWKIFRLYHLGRLSNFGKLTGVVTSGRSKKTTKTTILEQYRK</sequence>
<evidence type="ECO:0000313" key="2">
    <source>
        <dbReference type="Proteomes" id="UP000617340"/>
    </source>
</evidence>
<name>A0A834J7H9_VESGE</name>